<dbReference type="OMA" id="LWHQPVE"/>
<comment type="caution">
    <text evidence="1">The sequence shown here is derived from an EMBL/GenBank/DDBJ whole genome shotgun (WGS) entry which is preliminary data.</text>
</comment>
<proteinExistence type="predicted"/>
<dbReference type="EMBL" id="MVGT01001034">
    <property type="protein sequence ID" value="OVA14515.1"/>
    <property type="molecule type" value="Genomic_DNA"/>
</dbReference>
<dbReference type="Proteomes" id="UP000195402">
    <property type="component" value="Unassembled WGS sequence"/>
</dbReference>
<keyword evidence="2" id="KW-1185">Reference proteome</keyword>
<sequence>MAYDSNLDNFYSSLALDDFQFNTDMSLVIDDNSISTFISPSDSDLSTGYLQDALIEGRNQSKRRRLLLHDESVQQQDYWDSTRVPSHNINFLDQITNFNEISDEPLHSSVSSISDGEITLPEIFKASEEARLAPKTFQYSSSDYKDFTSSSDCGHRRRRMKLTTRVVYPFEVVKPGGNEGDMTLNDINERILMPPTRPVRHPVGDFACRPCVSPDGPGLSGKAVVAFTRIHTQGRGTITIVRTRG</sequence>
<dbReference type="GO" id="GO:0007143">
    <property type="term" value="P:female meiotic nuclear division"/>
    <property type="evidence" value="ECO:0007669"/>
    <property type="project" value="InterPro"/>
</dbReference>
<evidence type="ECO:0008006" key="3">
    <source>
        <dbReference type="Google" id="ProtNLM"/>
    </source>
</evidence>
<dbReference type="InParanoid" id="A0A200QVQ0"/>
<reference evidence="1 2" key="1">
    <citation type="journal article" date="2017" name="Mol. Plant">
        <title>The Genome of Medicinal Plant Macleaya cordata Provides New Insights into Benzylisoquinoline Alkaloids Metabolism.</title>
        <authorList>
            <person name="Liu X."/>
            <person name="Liu Y."/>
            <person name="Huang P."/>
            <person name="Ma Y."/>
            <person name="Qing Z."/>
            <person name="Tang Q."/>
            <person name="Cao H."/>
            <person name="Cheng P."/>
            <person name="Zheng Y."/>
            <person name="Yuan Z."/>
            <person name="Zhou Y."/>
            <person name="Liu J."/>
            <person name="Tang Z."/>
            <person name="Zhuo Y."/>
            <person name="Zhang Y."/>
            <person name="Yu L."/>
            <person name="Huang J."/>
            <person name="Yang P."/>
            <person name="Peng Q."/>
            <person name="Zhang J."/>
            <person name="Jiang W."/>
            <person name="Zhang Z."/>
            <person name="Lin K."/>
            <person name="Ro D.K."/>
            <person name="Chen X."/>
            <person name="Xiong X."/>
            <person name="Shang Y."/>
            <person name="Huang S."/>
            <person name="Zeng J."/>
        </authorList>
    </citation>
    <scope>NUCLEOTIDE SEQUENCE [LARGE SCALE GENOMIC DNA]</scope>
    <source>
        <strain evidence="2">cv. BLH2017</strain>
        <tissue evidence="1">Root</tissue>
    </source>
</reference>
<dbReference type="GO" id="GO:0007140">
    <property type="term" value="P:male meiotic nuclear division"/>
    <property type="evidence" value="ECO:0007669"/>
    <property type="project" value="InterPro"/>
</dbReference>
<dbReference type="AlphaFoldDB" id="A0A200QVQ0"/>
<dbReference type="PANTHER" id="PTHR33385:SF18">
    <property type="entry name" value="XRI1-LIKE PROTEIN"/>
    <property type="match status" value="1"/>
</dbReference>
<name>A0A200QVQ0_MACCD</name>
<dbReference type="STRING" id="56857.A0A200QVQ0"/>
<protein>
    <recommendedName>
        <fullName evidence="3">Protein XRI1</fullName>
    </recommendedName>
</protein>
<dbReference type="FunCoup" id="A0A200QVQ0">
    <property type="interactions" value="89"/>
</dbReference>
<gene>
    <name evidence="1" type="ORF">BVC80_1031g12</name>
</gene>
<organism evidence="1 2">
    <name type="scientific">Macleaya cordata</name>
    <name type="common">Five-seeded plume-poppy</name>
    <name type="synonym">Bocconia cordata</name>
    <dbReference type="NCBI Taxonomy" id="56857"/>
    <lineage>
        <taxon>Eukaryota</taxon>
        <taxon>Viridiplantae</taxon>
        <taxon>Streptophyta</taxon>
        <taxon>Embryophyta</taxon>
        <taxon>Tracheophyta</taxon>
        <taxon>Spermatophyta</taxon>
        <taxon>Magnoliopsida</taxon>
        <taxon>Ranunculales</taxon>
        <taxon>Papaveraceae</taxon>
        <taxon>Papaveroideae</taxon>
        <taxon>Macleaya</taxon>
    </lineage>
</organism>
<dbReference type="PANTHER" id="PTHR33385">
    <property type="entry name" value="PROTEIN XRI1"/>
    <property type="match status" value="1"/>
</dbReference>
<dbReference type="OrthoDB" id="691244at2759"/>
<dbReference type="InterPro" id="IPR039933">
    <property type="entry name" value="XRI1"/>
</dbReference>
<accession>A0A200QVQ0</accession>
<evidence type="ECO:0000313" key="1">
    <source>
        <dbReference type="EMBL" id="OVA14515.1"/>
    </source>
</evidence>
<evidence type="ECO:0000313" key="2">
    <source>
        <dbReference type="Proteomes" id="UP000195402"/>
    </source>
</evidence>